<dbReference type="Pfam" id="PF22596">
    <property type="entry name" value="Scabin-like"/>
    <property type="match status" value="1"/>
</dbReference>
<sequence>MLSIYLFVSLFALLASCTTPATLYRSDKRGPDIIKKAGGFITRAHQNGAKEVCSLADHQASPSDNDPFISTSSSAEAAKSFMKLTPGIGSGWLYEIDSAKAGIKFIDCAAAGGAHQGEKEYAAEGNIPVDAIIACTQYTRFKAGPRILGCNSLPPTTPEPVTTKGDGTISQPSSPKSNNSNPGSPKSNNSNPGTPKSNNSNPGTPKSNNSNPGSPKSNNSNPGTPKSNNSNPSSPKSNNSNPSSPKSNVSNPSSSKSSSSKSDSKSGSHKHARSFVA</sequence>
<accession>A0A9P4IT90</accession>
<dbReference type="Gene3D" id="3.90.210.10">
    <property type="entry name" value="Heat-Labile Enterotoxin, subunit A"/>
    <property type="match status" value="1"/>
</dbReference>
<keyword evidence="5" id="KW-1185">Reference proteome</keyword>
<dbReference type="AlphaFoldDB" id="A0A9P4IT90"/>
<feature type="chain" id="PRO_5040272217" evidence="2">
    <location>
        <begin position="18"/>
        <end position="277"/>
    </location>
</feature>
<keyword evidence="2" id="KW-0732">Signal</keyword>
<name>A0A9P4IT90_9PEZI</name>
<comment type="caution">
    <text evidence="4">The sequence shown here is derived from an EMBL/GenBank/DDBJ whole genome shotgun (WGS) entry which is preliminary data.</text>
</comment>
<dbReference type="Proteomes" id="UP000799439">
    <property type="component" value="Unassembled WGS sequence"/>
</dbReference>
<feature type="domain" description="Pierisin-like" evidence="3">
    <location>
        <begin position="23"/>
        <end position="140"/>
    </location>
</feature>
<feature type="compositionally biased region" description="Basic residues" evidence="1">
    <location>
        <begin position="267"/>
        <end position="277"/>
    </location>
</feature>
<evidence type="ECO:0000256" key="1">
    <source>
        <dbReference type="SAM" id="MobiDB-lite"/>
    </source>
</evidence>
<dbReference type="EMBL" id="ML996091">
    <property type="protein sequence ID" value="KAF2149588.1"/>
    <property type="molecule type" value="Genomic_DNA"/>
</dbReference>
<proteinExistence type="predicted"/>
<feature type="signal peptide" evidence="2">
    <location>
        <begin position="1"/>
        <end position="17"/>
    </location>
</feature>
<dbReference type="InterPro" id="IPR054695">
    <property type="entry name" value="Pierisin-like_dom"/>
</dbReference>
<feature type="region of interest" description="Disordered" evidence="1">
    <location>
        <begin position="146"/>
        <end position="277"/>
    </location>
</feature>
<protein>
    <submittedName>
        <fullName evidence="4">ADP-ribosylation</fullName>
    </submittedName>
</protein>
<reference evidence="4" key="1">
    <citation type="journal article" date="2020" name="Stud. Mycol.">
        <title>101 Dothideomycetes genomes: a test case for predicting lifestyles and emergence of pathogens.</title>
        <authorList>
            <person name="Haridas S."/>
            <person name="Albert R."/>
            <person name="Binder M."/>
            <person name="Bloem J."/>
            <person name="Labutti K."/>
            <person name="Salamov A."/>
            <person name="Andreopoulos B."/>
            <person name="Baker S."/>
            <person name="Barry K."/>
            <person name="Bills G."/>
            <person name="Bluhm B."/>
            <person name="Cannon C."/>
            <person name="Castanera R."/>
            <person name="Culley D."/>
            <person name="Daum C."/>
            <person name="Ezra D."/>
            <person name="Gonzalez J."/>
            <person name="Henrissat B."/>
            <person name="Kuo A."/>
            <person name="Liang C."/>
            <person name="Lipzen A."/>
            <person name="Lutzoni F."/>
            <person name="Magnuson J."/>
            <person name="Mondo S."/>
            <person name="Nolan M."/>
            <person name="Ohm R."/>
            <person name="Pangilinan J."/>
            <person name="Park H.-J."/>
            <person name="Ramirez L."/>
            <person name="Alfaro M."/>
            <person name="Sun H."/>
            <person name="Tritt A."/>
            <person name="Yoshinaga Y."/>
            <person name="Zwiers L.-H."/>
            <person name="Turgeon B."/>
            <person name="Goodwin S."/>
            <person name="Spatafora J."/>
            <person name="Crous P."/>
            <person name="Grigoriev I."/>
        </authorList>
    </citation>
    <scope>NUCLEOTIDE SEQUENCE</scope>
    <source>
        <strain evidence="4">CBS 260.36</strain>
    </source>
</reference>
<evidence type="ECO:0000259" key="3">
    <source>
        <dbReference type="Pfam" id="PF22596"/>
    </source>
</evidence>
<feature type="compositionally biased region" description="Low complexity" evidence="1">
    <location>
        <begin position="172"/>
        <end position="261"/>
    </location>
</feature>
<evidence type="ECO:0000313" key="5">
    <source>
        <dbReference type="Proteomes" id="UP000799439"/>
    </source>
</evidence>
<evidence type="ECO:0000256" key="2">
    <source>
        <dbReference type="SAM" id="SignalP"/>
    </source>
</evidence>
<dbReference type="OrthoDB" id="3794605at2759"/>
<gene>
    <name evidence="4" type="ORF">K461DRAFT_315576</name>
</gene>
<dbReference type="SUPFAM" id="SSF56399">
    <property type="entry name" value="ADP-ribosylation"/>
    <property type="match status" value="1"/>
</dbReference>
<evidence type="ECO:0000313" key="4">
    <source>
        <dbReference type="EMBL" id="KAF2149588.1"/>
    </source>
</evidence>
<organism evidence="4 5">
    <name type="scientific">Myriangium duriaei CBS 260.36</name>
    <dbReference type="NCBI Taxonomy" id="1168546"/>
    <lineage>
        <taxon>Eukaryota</taxon>
        <taxon>Fungi</taxon>
        <taxon>Dikarya</taxon>
        <taxon>Ascomycota</taxon>
        <taxon>Pezizomycotina</taxon>
        <taxon>Dothideomycetes</taxon>
        <taxon>Dothideomycetidae</taxon>
        <taxon>Myriangiales</taxon>
        <taxon>Myriangiaceae</taxon>
        <taxon>Myriangium</taxon>
    </lineage>
</organism>